<keyword evidence="3" id="KW-0723">Serine/threonine-protein kinase</keyword>
<gene>
    <name evidence="19" type="ORF">NE237_006256</name>
</gene>
<keyword evidence="4" id="KW-0433">Leucine-rich repeat</keyword>
<dbReference type="FunFam" id="1.10.510.10:FF:000431">
    <property type="entry name" value="Putative inactive leucine-rich repeat receptor-like protein kinase"/>
    <property type="match status" value="1"/>
</dbReference>
<evidence type="ECO:0000256" key="15">
    <source>
        <dbReference type="ARBA" id="ARBA00048679"/>
    </source>
</evidence>
<dbReference type="SMART" id="SM00220">
    <property type="entry name" value="S_TKc"/>
    <property type="match status" value="1"/>
</dbReference>
<evidence type="ECO:0000256" key="5">
    <source>
        <dbReference type="ARBA" id="ARBA00022679"/>
    </source>
</evidence>
<keyword evidence="13" id="KW-0325">Glycoprotein</keyword>
<evidence type="ECO:0000256" key="7">
    <source>
        <dbReference type="ARBA" id="ARBA00022729"/>
    </source>
</evidence>
<dbReference type="Gene3D" id="1.10.510.10">
    <property type="entry name" value="Transferase(Phosphotransferase) domain 1"/>
    <property type="match status" value="1"/>
</dbReference>
<evidence type="ECO:0000256" key="8">
    <source>
        <dbReference type="ARBA" id="ARBA00022737"/>
    </source>
</evidence>
<evidence type="ECO:0000256" key="14">
    <source>
        <dbReference type="ARBA" id="ARBA00047899"/>
    </source>
</evidence>
<evidence type="ECO:0000259" key="18">
    <source>
        <dbReference type="PROSITE" id="PS50011"/>
    </source>
</evidence>
<sequence length="746" mass="82251">MDRHRFCFCFLISILVLIPLHSFAQLSPSETRVLFQVRELLEFPPSLEGWNNWTNFCYLSPSQSLQIVCSDTHITQLIIVGNKSSPSHSPKPARGNFAVSQQTLSESFSIDTFFTVLTKLSSLKVLSLVSLGLWGSLPHKITRFQSLEVLNMSSNFLYGEIPVISSFGNIKSIVLADNLLNGTVPDLTSLKTLEEVDLSYNLLGPKFPSFGNNLVSIVLRNNTFLSGIPLEFKTFNQLQRLDISSNKLVGPIPSALFSLPSIEYLNLAINRLSGALPRNVSCSHGLAFVDLSNNRLIGRLPSCIGSNSSNLVVFYSWNCLASGSSNYQHPSSFCDGEALAVKPPTENQNSKPRSKLGIFIGIAGGIVACGIAMLVLLLIIFKRTVARDSADNKFEKSRTGKTFFRRSPLLFTDTSHVSGLPPYHEFTLEEIEEVTKNFDPANIIGQGSQGQLYKGWLSDGSLVVVRCLKLKQRHSLQSLMQKMEVISKLRHRHLVGILGHCIVTYQDHPNVSNTVFLVLEFVSNGTLRSHLTDGKKRDNLKWSQRVAITVGVARGIQFLHTGIAPGIFGNDLKIENILLDQNLSAKISGYNLQLPVRVGSESTSTVREALDCLGSVTHSEKEDIYHLGVILLEVITGRQVQSQDDVNMLKIELEESLMDIPSKLRGATDPSMRGTFAYQSLRTAVEITLNCLSKEPSQRPSIEDVLWNLQYSIQVQDGWSSSGRLSGNLSGKLSGILGGRLSGNLN</sequence>
<comment type="catalytic activity">
    <reaction evidence="15">
        <text>L-seryl-[protein] + ATP = O-phospho-L-seryl-[protein] + ADP + H(+)</text>
        <dbReference type="Rhea" id="RHEA:17989"/>
        <dbReference type="Rhea" id="RHEA-COMP:9863"/>
        <dbReference type="Rhea" id="RHEA-COMP:11604"/>
        <dbReference type="ChEBI" id="CHEBI:15378"/>
        <dbReference type="ChEBI" id="CHEBI:29999"/>
        <dbReference type="ChEBI" id="CHEBI:30616"/>
        <dbReference type="ChEBI" id="CHEBI:83421"/>
        <dbReference type="ChEBI" id="CHEBI:456216"/>
        <dbReference type="EC" id="2.7.11.1"/>
    </reaction>
</comment>
<dbReference type="InterPro" id="IPR000719">
    <property type="entry name" value="Prot_kinase_dom"/>
</dbReference>
<dbReference type="SUPFAM" id="SSF56112">
    <property type="entry name" value="Protein kinase-like (PK-like)"/>
    <property type="match status" value="1"/>
</dbReference>
<keyword evidence="11 16" id="KW-0472">Membrane</keyword>
<keyword evidence="8" id="KW-0677">Repeat</keyword>
<evidence type="ECO:0000256" key="1">
    <source>
        <dbReference type="ARBA" id="ARBA00004479"/>
    </source>
</evidence>
<evidence type="ECO:0000313" key="20">
    <source>
        <dbReference type="Proteomes" id="UP001141806"/>
    </source>
</evidence>
<dbReference type="GO" id="GO:0004674">
    <property type="term" value="F:protein serine/threonine kinase activity"/>
    <property type="evidence" value="ECO:0007669"/>
    <property type="project" value="UniProtKB-KW"/>
</dbReference>
<dbReference type="EMBL" id="JAMYWD010000004">
    <property type="protein sequence ID" value="KAJ4973082.1"/>
    <property type="molecule type" value="Genomic_DNA"/>
</dbReference>
<reference evidence="19" key="1">
    <citation type="journal article" date="2023" name="Plant J.">
        <title>The genome of the king protea, Protea cynaroides.</title>
        <authorList>
            <person name="Chang J."/>
            <person name="Duong T.A."/>
            <person name="Schoeman C."/>
            <person name="Ma X."/>
            <person name="Roodt D."/>
            <person name="Barker N."/>
            <person name="Li Z."/>
            <person name="Van de Peer Y."/>
            <person name="Mizrachi E."/>
        </authorList>
    </citation>
    <scope>NUCLEOTIDE SEQUENCE</scope>
    <source>
        <tissue evidence="19">Young leaves</tissue>
    </source>
</reference>
<dbReference type="GO" id="GO:0033612">
    <property type="term" value="F:receptor serine/threonine kinase binding"/>
    <property type="evidence" value="ECO:0007669"/>
    <property type="project" value="TreeGrafter"/>
</dbReference>
<evidence type="ECO:0000256" key="3">
    <source>
        <dbReference type="ARBA" id="ARBA00022527"/>
    </source>
</evidence>
<evidence type="ECO:0000256" key="9">
    <source>
        <dbReference type="ARBA" id="ARBA00022777"/>
    </source>
</evidence>
<organism evidence="19 20">
    <name type="scientific">Protea cynaroides</name>
    <dbReference type="NCBI Taxonomy" id="273540"/>
    <lineage>
        <taxon>Eukaryota</taxon>
        <taxon>Viridiplantae</taxon>
        <taxon>Streptophyta</taxon>
        <taxon>Embryophyta</taxon>
        <taxon>Tracheophyta</taxon>
        <taxon>Spermatophyta</taxon>
        <taxon>Magnoliopsida</taxon>
        <taxon>Proteales</taxon>
        <taxon>Proteaceae</taxon>
        <taxon>Protea</taxon>
    </lineage>
</organism>
<dbReference type="Pfam" id="PF00560">
    <property type="entry name" value="LRR_1"/>
    <property type="match status" value="2"/>
</dbReference>
<comment type="subcellular location">
    <subcellularLocation>
        <location evidence="1">Membrane</location>
        <topology evidence="1">Single-pass type I membrane protein</topology>
    </subcellularLocation>
</comment>
<feature type="signal peptide" evidence="17">
    <location>
        <begin position="1"/>
        <end position="24"/>
    </location>
</feature>
<name>A0A9Q0KM64_9MAGN</name>
<evidence type="ECO:0000256" key="11">
    <source>
        <dbReference type="ARBA" id="ARBA00023136"/>
    </source>
</evidence>
<evidence type="ECO:0000256" key="10">
    <source>
        <dbReference type="ARBA" id="ARBA00022989"/>
    </source>
</evidence>
<comment type="catalytic activity">
    <reaction evidence="14">
        <text>L-threonyl-[protein] + ATP = O-phospho-L-threonyl-[protein] + ADP + H(+)</text>
        <dbReference type="Rhea" id="RHEA:46608"/>
        <dbReference type="Rhea" id="RHEA-COMP:11060"/>
        <dbReference type="Rhea" id="RHEA-COMP:11605"/>
        <dbReference type="ChEBI" id="CHEBI:15378"/>
        <dbReference type="ChEBI" id="CHEBI:30013"/>
        <dbReference type="ChEBI" id="CHEBI:30616"/>
        <dbReference type="ChEBI" id="CHEBI:61977"/>
        <dbReference type="ChEBI" id="CHEBI:456216"/>
        <dbReference type="EC" id="2.7.11.1"/>
    </reaction>
</comment>
<keyword evidence="5" id="KW-0808">Transferase</keyword>
<evidence type="ECO:0000256" key="12">
    <source>
        <dbReference type="ARBA" id="ARBA00023170"/>
    </source>
</evidence>
<evidence type="ECO:0000256" key="16">
    <source>
        <dbReference type="SAM" id="Phobius"/>
    </source>
</evidence>
<evidence type="ECO:0000256" key="13">
    <source>
        <dbReference type="ARBA" id="ARBA00023180"/>
    </source>
</evidence>
<feature type="domain" description="Protein kinase" evidence="18">
    <location>
        <begin position="438"/>
        <end position="713"/>
    </location>
</feature>
<dbReference type="InterPro" id="IPR011009">
    <property type="entry name" value="Kinase-like_dom_sf"/>
</dbReference>
<keyword evidence="12" id="KW-0675">Receptor</keyword>
<dbReference type="InterPro" id="IPR050647">
    <property type="entry name" value="Plant_LRR-RLKs"/>
</dbReference>
<keyword evidence="6 16" id="KW-0812">Transmembrane</keyword>
<dbReference type="AlphaFoldDB" id="A0A9Q0KM64"/>
<evidence type="ECO:0000256" key="2">
    <source>
        <dbReference type="ARBA" id="ARBA00012513"/>
    </source>
</evidence>
<protein>
    <recommendedName>
        <fullName evidence="2">non-specific serine/threonine protein kinase</fullName>
        <ecNumber evidence="2">2.7.11.1</ecNumber>
    </recommendedName>
</protein>
<evidence type="ECO:0000256" key="4">
    <source>
        <dbReference type="ARBA" id="ARBA00022614"/>
    </source>
</evidence>
<keyword evidence="9" id="KW-0418">Kinase</keyword>
<feature type="chain" id="PRO_5040286468" description="non-specific serine/threonine protein kinase" evidence="17">
    <location>
        <begin position="25"/>
        <end position="746"/>
    </location>
</feature>
<dbReference type="PANTHER" id="PTHR48056">
    <property type="entry name" value="LRR RECEPTOR-LIKE SERINE/THREONINE-PROTEIN KINASE-RELATED"/>
    <property type="match status" value="1"/>
</dbReference>
<dbReference type="InterPro" id="IPR032675">
    <property type="entry name" value="LRR_dom_sf"/>
</dbReference>
<comment type="caution">
    <text evidence="19">The sequence shown here is derived from an EMBL/GenBank/DDBJ whole genome shotgun (WGS) entry which is preliminary data.</text>
</comment>
<keyword evidence="7 17" id="KW-0732">Signal</keyword>
<accession>A0A9Q0KM64</accession>
<keyword evidence="10 16" id="KW-1133">Transmembrane helix</keyword>
<dbReference type="PANTHER" id="PTHR48056:SF74">
    <property type="entry name" value="PROTEIN KINASE DOMAIN-CONTAINING PROTEIN"/>
    <property type="match status" value="1"/>
</dbReference>
<dbReference type="FunFam" id="3.80.10.10:FF:000380">
    <property type="entry name" value="Putative inactive leucine-rich repeat receptor-like protein kinase"/>
    <property type="match status" value="1"/>
</dbReference>
<dbReference type="OrthoDB" id="676979at2759"/>
<feature type="transmembrane region" description="Helical" evidence="16">
    <location>
        <begin position="356"/>
        <end position="381"/>
    </location>
</feature>
<dbReference type="InterPro" id="IPR001611">
    <property type="entry name" value="Leu-rich_rpt"/>
</dbReference>
<dbReference type="Gene3D" id="3.80.10.10">
    <property type="entry name" value="Ribonuclease Inhibitor"/>
    <property type="match status" value="2"/>
</dbReference>
<proteinExistence type="predicted"/>
<evidence type="ECO:0000313" key="19">
    <source>
        <dbReference type="EMBL" id="KAJ4973082.1"/>
    </source>
</evidence>
<dbReference type="EC" id="2.7.11.1" evidence="2"/>
<evidence type="ECO:0000256" key="17">
    <source>
        <dbReference type="SAM" id="SignalP"/>
    </source>
</evidence>
<dbReference type="Pfam" id="PF00069">
    <property type="entry name" value="Pkinase"/>
    <property type="match status" value="1"/>
</dbReference>
<evidence type="ECO:0000256" key="6">
    <source>
        <dbReference type="ARBA" id="ARBA00022692"/>
    </source>
</evidence>
<dbReference type="GO" id="GO:0005524">
    <property type="term" value="F:ATP binding"/>
    <property type="evidence" value="ECO:0007669"/>
    <property type="project" value="InterPro"/>
</dbReference>
<dbReference type="FunFam" id="3.80.10.10:FF:000673">
    <property type="entry name" value="Probable LRR receptor-like serine/threonine-protein kinase At2g02780"/>
    <property type="match status" value="1"/>
</dbReference>
<keyword evidence="20" id="KW-1185">Reference proteome</keyword>
<dbReference type="PROSITE" id="PS50011">
    <property type="entry name" value="PROTEIN_KINASE_DOM"/>
    <property type="match status" value="1"/>
</dbReference>
<dbReference type="Proteomes" id="UP001141806">
    <property type="component" value="Unassembled WGS sequence"/>
</dbReference>
<dbReference type="GO" id="GO:0016020">
    <property type="term" value="C:membrane"/>
    <property type="evidence" value="ECO:0007669"/>
    <property type="project" value="UniProtKB-SubCell"/>
</dbReference>
<dbReference type="SUPFAM" id="SSF52058">
    <property type="entry name" value="L domain-like"/>
    <property type="match status" value="1"/>
</dbReference>
<dbReference type="Gene3D" id="3.30.200.20">
    <property type="entry name" value="Phosphorylase Kinase, domain 1"/>
    <property type="match status" value="1"/>
</dbReference>